<reference evidence="1" key="1">
    <citation type="submission" date="2018-07" db="EMBL/GenBank/DDBJ databases">
        <authorList>
            <consortium name="Genoscope - CEA"/>
            <person name="William W."/>
        </authorList>
    </citation>
    <scope>NUCLEOTIDE SEQUENCE</scope>
    <source>
        <strain evidence="1">IK1</strain>
    </source>
</reference>
<organism evidence="1">
    <name type="scientific">uncultured Paludibacter sp</name>
    <dbReference type="NCBI Taxonomy" id="497635"/>
    <lineage>
        <taxon>Bacteria</taxon>
        <taxon>Pseudomonadati</taxon>
        <taxon>Bacteroidota</taxon>
        <taxon>Bacteroidia</taxon>
        <taxon>Bacteroidales</taxon>
        <taxon>Paludibacteraceae</taxon>
        <taxon>Paludibacter</taxon>
        <taxon>environmental samples</taxon>
    </lineage>
</organism>
<dbReference type="SUPFAM" id="SSF53756">
    <property type="entry name" value="UDP-Glycosyltransferase/glycogen phosphorylase"/>
    <property type="match status" value="1"/>
</dbReference>
<dbReference type="Gene3D" id="3.40.50.2000">
    <property type="entry name" value="Glycogen Phosphorylase B"/>
    <property type="match status" value="1"/>
</dbReference>
<gene>
    <name evidence="1" type="ORF">TRIP_D410155</name>
</gene>
<accession>A0A653AFQ8</accession>
<sequence>MNGGEKILVCPLNWGLGHASRCVPIIHTELEKGNEEVIASDGFPLKFLQQQFPELRTIEFPSYPVKYSKGKSQFWAMLVFLPKLLNGIKQENKRLKQILEQEHFDVVISDNRFGLWNKNVHSVYITHQIMVKMPKILRFLECVGYRLHKYIIEKYNECWIPDFEKNGGLSGDLSHKYPLPKNAKFIGTLSRFTELKKINPNDDFETVVVISGVEPQRTIFENSMIEKYQNQKEKTLIVQGLPSKENHLKTIGNITLLSHLGSKELAAALKGCNKIVCRAGYSTIMDLDALDCLQKAIFYPTPGQTEQEYLAEYHSKK</sequence>
<dbReference type="AlphaFoldDB" id="A0A653AFQ8"/>
<proteinExistence type="predicted"/>
<evidence type="ECO:0000313" key="1">
    <source>
        <dbReference type="EMBL" id="VBB46892.1"/>
    </source>
</evidence>
<keyword evidence="1" id="KW-0808">Transferase</keyword>
<name>A0A653AFQ8_9BACT</name>
<dbReference type="EMBL" id="UPXZ01000036">
    <property type="protein sequence ID" value="VBB46892.1"/>
    <property type="molecule type" value="Genomic_DNA"/>
</dbReference>
<protein>
    <submittedName>
        <fullName evidence="1">Glycosyltransferase 28 domain protein</fullName>
    </submittedName>
</protein>
<dbReference type="GO" id="GO:0016740">
    <property type="term" value="F:transferase activity"/>
    <property type="evidence" value="ECO:0007669"/>
    <property type="project" value="UniProtKB-KW"/>
</dbReference>